<dbReference type="InterPro" id="IPR027417">
    <property type="entry name" value="P-loop_NTPase"/>
</dbReference>
<evidence type="ECO:0000259" key="5">
    <source>
        <dbReference type="PROSITE" id="PS50893"/>
    </source>
</evidence>
<dbReference type="NCBIfam" id="TIGR01727">
    <property type="entry name" value="oligo_HPY"/>
    <property type="match status" value="1"/>
</dbReference>
<dbReference type="Pfam" id="PF00005">
    <property type="entry name" value="ABC_tran"/>
    <property type="match status" value="1"/>
</dbReference>
<dbReference type="EMBL" id="DTGG01000128">
    <property type="protein sequence ID" value="HFZ09323.1"/>
    <property type="molecule type" value="Genomic_DNA"/>
</dbReference>
<keyword evidence="4 6" id="KW-0067">ATP-binding</keyword>
<dbReference type="SMART" id="SM00382">
    <property type="entry name" value="AAA"/>
    <property type="match status" value="1"/>
</dbReference>
<evidence type="ECO:0000256" key="2">
    <source>
        <dbReference type="ARBA" id="ARBA00022448"/>
    </source>
</evidence>
<dbReference type="InterPro" id="IPR003439">
    <property type="entry name" value="ABC_transporter-like_ATP-bd"/>
</dbReference>
<dbReference type="AlphaFoldDB" id="A0A7V3JAU4"/>
<dbReference type="GO" id="GO:0016887">
    <property type="term" value="F:ATP hydrolysis activity"/>
    <property type="evidence" value="ECO:0007669"/>
    <property type="project" value="InterPro"/>
</dbReference>
<protein>
    <submittedName>
        <fullName evidence="6">Dipeptide ABC transporter ATP-binding protein</fullName>
    </submittedName>
</protein>
<dbReference type="PROSITE" id="PS50893">
    <property type="entry name" value="ABC_TRANSPORTER_2"/>
    <property type="match status" value="1"/>
</dbReference>
<comment type="similarity">
    <text evidence="1">Belongs to the ABC transporter superfamily.</text>
</comment>
<dbReference type="GO" id="GO:0005524">
    <property type="term" value="F:ATP binding"/>
    <property type="evidence" value="ECO:0007669"/>
    <property type="project" value="UniProtKB-KW"/>
</dbReference>
<dbReference type="PROSITE" id="PS00211">
    <property type="entry name" value="ABC_TRANSPORTER_1"/>
    <property type="match status" value="1"/>
</dbReference>
<dbReference type="FunFam" id="3.40.50.300:FF:000016">
    <property type="entry name" value="Oligopeptide ABC transporter ATP-binding component"/>
    <property type="match status" value="1"/>
</dbReference>
<evidence type="ECO:0000256" key="3">
    <source>
        <dbReference type="ARBA" id="ARBA00022741"/>
    </source>
</evidence>
<dbReference type="SUPFAM" id="SSF52540">
    <property type="entry name" value="P-loop containing nucleoside triphosphate hydrolases"/>
    <property type="match status" value="1"/>
</dbReference>
<gene>
    <name evidence="6" type="ORF">ENV41_04240</name>
</gene>
<evidence type="ECO:0000256" key="1">
    <source>
        <dbReference type="ARBA" id="ARBA00005417"/>
    </source>
</evidence>
<dbReference type="CDD" id="cd03257">
    <property type="entry name" value="ABC_NikE_OppD_transporters"/>
    <property type="match status" value="1"/>
</dbReference>
<reference evidence="6" key="1">
    <citation type="journal article" date="2020" name="mSystems">
        <title>Genome- and Community-Level Interaction Insights into Carbon Utilization and Element Cycling Functions of Hydrothermarchaeota in Hydrothermal Sediment.</title>
        <authorList>
            <person name="Zhou Z."/>
            <person name="Liu Y."/>
            <person name="Xu W."/>
            <person name="Pan J."/>
            <person name="Luo Z.H."/>
            <person name="Li M."/>
        </authorList>
    </citation>
    <scope>NUCLEOTIDE SEQUENCE [LARGE SCALE GENOMIC DNA]</scope>
    <source>
        <strain evidence="6">SpSt-757</strain>
    </source>
</reference>
<sequence>MQPKIEEKILEVIDLKKYFPIRGGIFSKSAGNVHAVNVHAVDGVSFWVKRGEVLGLVGESGCGKTTIGRLILRLMEPTSGQIKFEGKDLSFLNREEMQKLRQKMTVIFQDPYAALDPRMSVERIISEPLKIHKVCRSSSEVRDRVAQVLQRVGLRPEHMSLYPHQFSGGQRQRIAIARTLVLNPSFIIADEPVSALDVSIQAQILNLLRDLQNEFNLTYLFIAHDLRVVEYMSNRVAVMYLGRIMEMACVENIYSRPRHPYTEALLSAVPMPDPKIQKKRITLYDDVPSPINPPSGCVFHPRCFYRQEDCERIIPDFKEIEPDHYISCHHPLN</sequence>
<feature type="domain" description="ABC transporter" evidence="5">
    <location>
        <begin position="10"/>
        <end position="266"/>
    </location>
</feature>
<evidence type="ECO:0000313" key="6">
    <source>
        <dbReference type="EMBL" id="HFZ09323.1"/>
    </source>
</evidence>
<dbReference type="GO" id="GO:0015833">
    <property type="term" value="P:peptide transport"/>
    <property type="evidence" value="ECO:0007669"/>
    <property type="project" value="InterPro"/>
</dbReference>
<keyword evidence="3" id="KW-0547">Nucleotide-binding</keyword>
<accession>A0A7V3JAU4</accession>
<organism evidence="6">
    <name type="scientific">candidate division CPR3 bacterium</name>
    <dbReference type="NCBI Taxonomy" id="2268181"/>
    <lineage>
        <taxon>Bacteria</taxon>
        <taxon>Bacteria division CPR3</taxon>
    </lineage>
</organism>
<dbReference type="NCBIfam" id="NF008453">
    <property type="entry name" value="PRK11308.1"/>
    <property type="match status" value="1"/>
</dbReference>
<proteinExistence type="inferred from homology"/>
<dbReference type="InterPro" id="IPR017871">
    <property type="entry name" value="ABC_transporter-like_CS"/>
</dbReference>
<dbReference type="InterPro" id="IPR003593">
    <property type="entry name" value="AAA+_ATPase"/>
</dbReference>
<evidence type="ECO:0000256" key="4">
    <source>
        <dbReference type="ARBA" id="ARBA00022840"/>
    </source>
</evidence>
<dbReference type="InterPro" id="IPR013563">
    <property type="entry name" value="Oligopep_ABC_C"/>
</dbReference>
<comment type="caution">
    <text evidence="6">The sequence shown here is derived from an EMBL/GenBank/DDBJ whole genome shotgun (WGS) entry which is preliminary data.</text>
</comment>
<dbReference type="Pfam" id="PF08352">
    <property type="entry name" value="oligo_HPY"/>
    <property type="match status" value="1"/>
</dbReference>
<dbReference type="PANTHER" id="PTHR43776">
    <property type="entry name" value="TRANSPORT ATP-BINDING PROTEIN"/>
    <property type="match status" value="1"/>
</dbReference>
<dbReference type="Gene3D" id="3.40.50.300">
    <property type="entry name" value="P-loop containing nucleotide triphosphate hydrolases"/>
    <property type="match status" value="1"/>
</dbReference>
<name>A0A7V3JAU4_UNCC3</name>
<dbReference type="GO" id="GO:0055085">
    <property type="term" value="P:transmembrane transport"/>
    <property type="evidence" value="ECO:0007669"/>
    <property type="project" value="UniProtKB-ARBA"/>
</dbReference>
<dbReference type="InterPro" id="IPR050319">
    <property type="entry name" value="ABC_transp_ATP-bind"/>
</dbReference>
<keyword evidence="2" id="KW-0813">Transport</keyword>
<dbReference type="PANTHER" id="PTHR43776:SF7">
    <property type="entry name" value="D,D-DIPEPTIDE TRANSPORT ATP-BINDING PROTEIN DDPF-RELATED"/>
    <property type="match status" value="1"/>
</dbReference>